<name>M0PRV4_9EURY</name>
<dbReference type="Pfam" id="PF24042">
    <property type="entry name" value="DUF7351"/>
    <property type="match status" value="1"/>
</dbReference>
<gene>
    <name evidence="2" type="ORF">C462_00297</name>
</gene>
<organism evidence="2 3">
    <name type="scientific">Halorubrum distributum JCM 13916</name>
    <dbReference type="NCBI Taxonomy" id="1230455"/>
    <lineage>
        <taxon>Archaea</taxon>
        <taxon>Methanobacteriati</taxon>
        <taxon>Methanobacteriota</taxon>
        <taxon>Stenosarchaea group</taxon>
        <taxon>Halobacteria</taxon>
        <taxon>Halobacteriales</taxon>
        <taxon>Haloferacaceae</taxon>
        <taxon>Halorubrum</taxon>
        <taxon>Halorubrum distributum group</taxon>
    </lineage>
</organism>
<dbReference type="AlphaFoldDB" id="M0PRV4"/>
<accession>M0PRV4</accession>
<dbReference type="Proteomes" id="UP000011528">
    <property type="component" value="Unassembled WGS sequence"/>
</dbReference>
<dbReference type="EMBL" id="AOJJ01000009">
    <property type="protein sequence ID" value="EMA72681.1"/>
    <property type="molecule type" value="Genomic_DNA"/>
</dbReference>
<evidence type="ECO:0000313" key="2">
    <source>
        <dbReference type="EMBL" id="EMA72681.1"/>
    </source>
</evidence>
<reference evidence="2 3" key="1">
    <citation type="journal article" date="2014" name="PLoS Genet.">
        <title>Phylogenetically driven sequencing of extremely halophilic archaea reveals strategies for static and dynamic osmo-response.</title>
        <authorList>
            <person name="Becker E.A."/>
            <person name="Seitzer P.M."/>
            <person name="Tritt A."/>
            <person name="Larsen D."/>
            <person name="Krusor M."/>
            <person name="Yao A.I."/>
            <person name="Wu D."/>
            <person name="Madern D."/>
            <person name="Eisen J.A."/>
            <person name="Darling A.E."/>
            <person name="Facciotti M.T."/>
        </authorList>
    </citation>
    <scope>NUCLEOTIDE SEQUENCE [LARGE SCALE GENOMIC DNA]</scope>
    <source>
        <strain evidence="2 3">JCM 13916</strain>
    </source>
</reference>
<evidence type="ECO:0000259" key="1">
    <source>
        <dbReference type="Pfam" id="PF24042"/>
    </source>
</evidence>
<proteinExistence type="predicted"/>
<sequence>MPYATAGCDACWLSYPIPVAHTILGHHAIETLYADHGLGPRDAQLGPNDLAQVSEVSIFEENSIAAQIVVDLDDEPLVFDLNKTCKILDHQRQ</sequence>
<comment type="caution">
    <text evidence="2">The sequence shown here is derived from an EMBL/GenBank/DDBJ whole genome shotgun (WGS) entry which is preliminary data.</text>
</comment>
<protein>
    <recommendedName>
        <fullName evidence="1">DUF7351 domain-containing protein</fullName>
    </recommendedName>
</protein>
<evidence type="ECO:0000313" key="3">
    <source>
        <dbReference type="Proteomes" id="UP000011528"/>
    </source>
</evidence>
<dbReference type="InterPro" id="IPR055775">
    <property type="entry name" value="DUF7351"/>
</dbReference>
<feature type="domain" description="DUF7351" evidence="1">
    <location>
        <begin position="4"/>
        <end position="86"/>
    </location>
</feature>